<feature type="compositionally biased region" description="Basic residues" evidence="1">
    <location>
        <begin position="17"/>
        <end position="27"/>
    </location>
</feature>
<feature type="non-terminal residue" evidence="3">
    <location>
        <position position="1"/>
    </location>
</feature>
<dbReference type="OrthoDB" id="6235964at2759"/>
<dbReference type="Gene3D" id="3.10.20.90">
    <property type="entry name" value="Phosphatidylinositol 3-kinase Catalytic Subunit, Chain A, domain 1"/>
    <property type="match status" value="1"/>
</dbReference>
<sequence>ASPNQSSTSSALESSQLRHHHHHHHRQQQQQQQQTQQQQPTRPLTANEIKAAKIREALEKMREADIKKIYVKFFIDDGSSTISLLIDERWTVAECIRRIATKLNVPLSEHHAIVEEYPELYIKRIYEDHEYLVENIMMWTLNSQNKLYFTRRLDKYSFLDRPEEFLVTQKNIDTLAHGPLSPNTKRHVIRE</sequence>
<dbReference type="SUPFAM" id="SSF54236">
    <property type="entry name" value="Ubiquitin-like"/>
    <property type="match status" value="1"/>
</dbReference>
<dbReference type="PANTHER" id="PTHR11243">
    <property type="entry name" value="GROWTH FACTOR RECEPTOR-BOUND PROTEIN"/>
    <property type="match status" value="1"/>
</dbReference>
<dbReference type="PANTHER" id="PTHR11243:SF23">
    <property type="entry name" value="LD06925P"/>
    <property type="match status" value="1"/>
</dbReference>
<organism evidence="3 4">
    <name type="scientific">Wuchereria bancrofti</name>
    <dbReference type="NCBI Taxonomy" id="6293"/>
    <lineage>
        <taxon>Eukaryota</taxon>
        <taxon>Metazoa</taxon>
        <taxon>Ecdysozoa</taxon>
        <taxon>Nematoda</taxon>
        <taxon>Chromadorea</taxon>
        <taxon>Rhabditida</taxon>
        <taxon>Spirurina</taxon>
        <taxon>Spiruromorpha</taxon>
        <taxon>Filarioidea</taxon>
        <taxon>Onchocercidae</taxon>
        <taxon>Wuchereria</taxon>
    </lineage>
</organism>
<dbReference type="Proteomes" id="UP000270924">
    <property type="component" value="Unassembled WGS sequence"/>
</dbReference>
<dbReference type="EMBL" id="UYWW01007256">
    <property type="protein sequence ID" value="VDM15166.1"/>
    <property type="molecule type" value="Genomic_DNA"/>
</dbReference>
<keyword evidence="4" id="KW-1185">Reference proteome</keyword>
<evidence type="ECO:0000259" key="2">
    <source>
        <dbReference type="PROSITE" id="PS50200"/>
    </source>
</evidence>
<evidence type="ECO:0000256" key="1">
    <source>
        <dbReference type="SAM" id="MobiDB-lite"/>
    </source>
</evidence>
<accession>A0A3P7E700</accession>
<dbReference type="GO" id="GO:0007165">
    <property type="term" value="P:signal transduction"/>
    <property type="evidence" value="ECO:0007669"/>
    <property type="project" value="InterPro"/>
</dbReference>
<reference evidence="3 4" key="1">
    <citation type="submission" date="2018-11" db="EMBL/GenBank/DDBJ databases">
        <authorList>
            <consortium name="Pathogen Informatics"/>
        </authorList>
    </citation>
    <scope>NUCLEOTIDE SEQUENCE [LARGE SCALE GENOMIC DNA]</scope>
</reference>
<dbReference type="InParanoid" id="A0A3P7E700"/>
<dbReference type="AlphaFoldDB" id="A0A3P7E700"/>
<name>A0A3P7E700_WUCBA</name>
<proteinExistence type="predicted"/>
<evidence type="ECO:0000313" key="3">
    <source>
        <dbReference type="EMBL" id="VDM15166.1"/>
    </source>
</evidence>
<feature type="compositionally biased region" description="Low complexity" evidence="1">
    <location>
        <begin position="28"/>
        <end position="45"/>
    </location>
</feature>
<dbReference type="InterPro" id="IPR000159">
    <property type="entry name" value="RA_dom"/>
</dbReference>
<feature type="domain" description="Ras-associating" evidence="2">
    <location>
        <begin position="67"/>
        <end position="154"/>
    </location>
</feature>
<gene>
    <name evidence="3" type="ORF">WBA_LOCUS8552</name>
</gene>
<dbReference type="InterPro" id="IPR029071">
    <property type="entry name" value="Ubiquitin-like_domsf"/>
</dbReference>
<dbReference type="Pfam" id="PF21989">
    <property type="entry name" value="RA_2"/>
    <property type="match status" value="1"/>
</dbReference>
<feature type="compositionally biased region" description="Low complexity" evidence="1">
    <location>
        <begin position="1"/>
        <end position="15"/>
    </location>
</feature>
<evidence type="ECO:0000313" key="4">
    <source>
        <dbReference type="Proteomes" id="UP000270924"/>
    </source>
</evidence>
<dbReference type="InterPro" id="IPR039664">
    <property type="entry name" value="GRB/APBB1IP"/>
</dbReference>
<protein>
    <recommendedName>
        <fullName evidence="2">Ras-associating domain-containing protein</fullName>
    </recommendedName>
</protein>
<dbReference type="SMART" id="SM00314">
    <property type="entry name" value="RA"/>
    <property type="match status" value="1"/>
</dbReference>
<dbReference type="PROSITE" id="PS50200">
    <property type="entry name" value="RA"/>
    <property type="match status" value="1"/>
</dbReference>
<feature type="region of interest" description="Disordered" evidence="1">
    <location>
        <begin position="1"/>
        <end position="47"/>
    </location>
</feature>